<evidence type="ECO:0000256" key="4">
    <source>
        <dbReference type="ARBA" id="ARBA00022490"/>
    </source>
</evidence>
<evidence type="ECO:0000256" key="6">
    <source>
        <dbReference type="ARBA" id="ARBA00023306"/>
    </source>
</evidence>
<evidence type="ECO:0000256" key="7">
    <source>
        <dbReference type="SAM" id="MobiDB-lite"/>
    </source>
</evidence>
<dbReference type="EMBL" id="GGEC01015946">
    <property type="protein sequence ID" value="MBW96429.1"/>
    <property type="molecule type" value="Transcribed_RNA"/>
</dbReference>
<proteinExistence type="inferred from homology"/>
<feature type="region of interest" description="Disordered" evidence="7">
    <location>
        <begin position="183"/>
        <end position="219"/>
    </location>
</feature>
<accession>A0A2P2JSJ7</accession>
<feature type="compositionally biased region" description="Acidic residues" evidence="7">
    <location>
        <begin position="210"/>
        <end position="219"/>
    </location>
</feature>
<keyword evidence="6" id="KW-0131">Cell cycle</keyword>
<evidence type="ECO:0000313" key="10">
    <source>
        <dbReference type="EMBL" id="MBW96429.1"/>
    </source>
</evidence>
<feature type="domain" description="Cyclin-D1-binding protein 1-like C-terminal" evidence="9">
    <location>
        <begin position="216"/>
        <end position="313"/>
    </location>
</feature>
<name>A0A2P2JSJ7_RHIMU</name>
<evidence type="ECO:0000256" key="2">
    <source>
        <dbReference type="ARBA" id="ARBA00004496"/>
    </source>
</evidence>
<evidence type="ECO:0008006" key="11">
    <source>
        <dbReference type="Google" id="ProtNLM"/>
    </source>
</evidence>
<dbReference type="Pfam" id="PF13324">
    <property type="entry name" value="GCIP_N"/>
    <property type="match status" value="1"/>
</dbReference>
<comment type="similarity">
    <text evidence="3">Belongs to the CCNDBP1 family.</text>
</comment>
<dbReference type="PANTHER" id="PTHR15492:SF1">
    <property type="entry name" value="CYCLIN-D1-BINDING PROTEIN 1"/>
    <property type="match status" value="1"/>
</dbReference>
<sequence>MGKAEKERLNQTLSRHISNIHETLQVLEQTTPPSSPNRGSWEEVLKMGDQVSKEATIVGMLWTGETPQVKAIEENMETYFNMLQGLLLISHGIRVGAGPTLSSGIHASLGKVVDSSFKLMIETVSSNGSSNKDFKLTVPQLVGAVWEACSALKKTPSTNITAIGRAMTQVAVSVKDVLREMKELKPSSSNQTDEATDASFEDSTLQDNDNVSDDDLGNDLSDEEMKIVQSAIGVVSETIAVIKELIRTITSLLKQEKPVDTGNFVDSLEKLLKLCQDMGVLIDEIGASLYPPQEISAIRAALEKMSSMVSGMQAEVENLTCSSGAFLQACGGLRSSIKQMESELECPTSTDVVDKMQNLVVDN</sequence>
<dbReference type="InterPro" id="IPR026907">
    <property type="entry name" value="GCIP-like"/>
</dbReference>
<keyword evidence="5" id="KW-0539">Nucleus</keyword>
<dbReference type="InterPro" id="IPR049318">
    <property type="entry name" value="GCIP_C"/>
</dbReference>
<organism evidence="10">
    <name type="scientific">Rhizophora mucronata</name>
    <name type="common">Asiatic mangrove</name>
    <dbReference type="NCBI Taxonomy" id="61149"/>
    <lineage>
        <taxon>Eukaryota</taxon>
        <taxon>Viridiplantae</taxon>
        <taxon>Streptophyta</taxon>
        <taxon>Embryophyta</taxon>
        <taxon>Tracheophyta</taxon>
        <taxon>Spermatophyta</taxon>
        <taxon>Magnoliopsida</taxon>
        <taxon>eudicotyledons</taxon>
        <taxon>Gunneridae</taxon>
        <taxon>Pentapetalae</taxon>
        <taxon>rosids</taxon>
        <taxon>fabids</taxon>
        <taxon>Malpighiales</taxon>
        <taxon>Rhizophoraceae</taxon>
        <taxon>Rhizophora</taxon>
    </lineage>
</organism>
<evidence type="ECO:0000259" key="9">
    <source>
        <dbReference type="Pfam" id="PF20936"/>
    </source>
</evidence>
<dbReference type="InterPro" id="IPR049317">
    <property type="entry name" value="GCIP-like_N"/>
</dbReference>
<dbReference type="Gene3D" id="1.20.1410.10">
    <property type="entry name" value="I/LWEQ domain"/>
    <property type="match status" value="1"/>
</dbReference>
<dbReference type="AlphaFoldDB" id="A0A2P2JSJ7"/>
<evidence type="ECO:0000259" key="8">
    <source>
        <dbReference type="Pfam" id="PF13324"/>
    </source>
</evidence>
<evidence type="ECO:0000256" key="3">
    <source>
        <dbReference type="ARBA" id="ARBA00008940"/>
    </source>
</evidence>
<evidence type="ECO:0000256" key="5">
    <source>
        <dbReference type="ARBA" id="ARBA00023242"/>
    </source>
</evidence>
<protein>
    <recommendedName>
        <fullName evidence="11">Cyclin-D1-binding protein 1</fullName>
    </recommendedName>
</protein>
<feature type="domain" description="Cyclin-D1-binding protein 1-like N-terminal" evidence="8">
    <location>
        <begin position="43"/>
        <end position="186"/>
    </location>
</feature>
<comment type="subcellular location">
    <subcellularLocation>
        <location evidence="2">Cytoplasm</location>
    </subcellularLocation>
    <subcellularLocation>
        <location evidence="1">Nucleus</location>
    </subcellularLocation>
</comment>
<reference evidence="10" key="1">
    <citation type="submission" date="2018-02" db="EMBL/GenBank/DDBJ databases">
        <title>Rhizophora mucronata_Transcriptome.</title>
        <authorList>
            <person name="Meera S.P."/>
            <person name="Sreeshan A."/>
            <person name="Augustine A."/>
        </authorList>
    </citation>
    <scope>NUCLEOTIDE SEQUENCE</scope>
    <source>
        <tissue evidence="10">Leaf</tissue>
    </source>
</reference>
<dbReference type="Pfam" id="PF20936">
    <property type="entry name" value="GCIP_C"/>
    <property type="match status" value="1"/>
</dbReference>
<dbReference type="PANTHER" id="PTHR15492">
    <property type="entry name" value="CYCLIN D1-BINDING PROTEIN 1"/>
    <property type="match status" value="1"/>
</dbReference>
<evidence type="ECO:0000256" key="1">
    <source>
        <dbReference type="ARBA" id="ARBA00004123"/>
    </source>
</evidence>
<dbReference type="GO" id="GO:0005634">
    <property type="term" value="C:nucleus"/>
    <property type="evidence" value="ECO:0007669"/>
    <property type="project" value="UniProtKB-SubCell"/>
</dbReference>
<dbReference type="Gene3D" id="1.20.1420.10">
    <property type="entry name" value="Talin, central domain"/>
    <property type="match status" value="1"/>
</dbReference>
<keyword evidence="4" id="KW-0963">Cytoplasm</keyword>
<dbReference type="GO" id="GO:0005737">
    <property type="term" value="C:cytoplasm"/>
    <property type="evidence" value="ECO:0007669"/>
    <property type="project" value="UniProtKB-SubCell"/>
</dbReference>